<dbReference type="SMART" id="SM00326">
    <property type="entry name" value="SH3"/>
    <property type="match status" value="1"/>
</dbReference>
<feature type="compositionally biased region" description="Polar residues" evidence="5">
    <location>
        <begin position="1665"/>
        <end position="1675"/>
    </location>
</feature>
<dbReference type="InterPro" id="IPR001452">
    <property type="entry name" value="SH3_domain"/>
</dbReference>
<feature type="region of interest" description="Disordered" evidence="5">
    <location>
        <begin position="1627"/>
        <end position="1686"/>
    </location>
</feature>
<dbReference type="InterPro" id="IPR036322">
    <property type="entry name" value="WD40_repeat_dom_sf"/>
</dbReference>
<dbReference type="PANTHER" id="PTHR15629:SF2">
    <property type="entry name" value="SH3 DOMAIN-CONTAINING YSC84-LIKE PROTEIN 1"/>
    <property type="match status" value="1"/>
</dbReference>
<feature type="region of interest" description="Disordered" evidence="5">
    <location>
        <begin position="890"/>
        <end position="914"/>
    </location>
</feature>
<feature type="region of interest" description="Disordered" evidence="5">
    <location>
        <begin position="1431"/>
        <end position="1453"/>
    </location>
</feature>
<dbReference type="PRINTS" id="PR00452">
    <property type="entry name" value="SH3DOMAIN"/>
</dbReference>
<feature type="repeat" description="WD" evidence="4">
    <location>
        <begin position="770"/>
        <end position="792"/>
    </location>
</feature>
<dbReference type="InterPro" id="IPR036028">
    <property type="entry name" value="SH3-like_dom_sf"/>
</dbReference>
<dbReference type="SMART" id="SM00320">
    <property type="entry name" value="WD40"/>
    <property type="match status" value="3"/>
</dbReference>
<evidence type="ECO:0000313" key="7">
    <source>
        <dbReference type="EMBL" id="KAF5384753.1"/>
    </source>
</evidence>
<evidence type="ECO:0000256" key="5">
    <source>
        <dbReference type="SAM" id="MobiDB-lite"/>
    </source>
</evidence>
<evidence type="ECO:0000256" key="3">
    <source>
        <dbReference type="PROSITE-ProRule" id="PRU00192"/>
    </source>
</evidence>
<dbReference type="Pfam" id="PF00018">
    <property type="entry name" value="SH3_1"/>
    <property type="match status" value="1"/>
</dbReference>
<feature type="compositionally biased region" description="Low complexity" evidence="5">
    <location>
        <begin position="396"/>
        <end position="412"/>
    </location>
</feature>
<evidence type="ECO:0000313" key="8">
    <source>
        <dbReference type="Proteomes" id="UP000518752"/>
    </source>
</evidence>
<proteinExistence type="inferred from homology"/>
<dbReference type="EMBL" id="JAACJN010000041">
    <property type="protein sequence ID" value="KAF5384753.1"/>
    <property type="molecule type" value="Genomic_DNA"/>
</dbReference>
<dbReference type="Gene3D" id="2.130.10.10">
    <property type="entry name" value="YVTN repeat-like/Quinoprotein amine dehydrogenase"/>
    <property type="match status" value="2"/>
</dbReference>
<dbReference type="CDD" id="cd11842">
    <property type="entry name" value="SH3_Ysc84p_like"/>
    <property type="match status" value="1"/>
</dbReference>
<dbReference type="PANTHER" id="PTHR15629">
    <property type="entry name" value="SH3YL1 PROTEIN"/>
    <property type="match status" value="1"/>
</dbReference>
<feature type="compositionally biased region" description="Basic and acidic residues" evidence="5">
    <location>
        <begin position="890"/>
        <end position="900"/>
    </location>
</feature>
<keyword evidence="4" id="KW-0853">WD repeat</keyword>
<dbReference type="InterPro" id="IPR015943">
    <property type="entry name" value="WD40/YVTN_repeat-like_dom_sf"/>
</dbReference>
<feature type="compositionally biased region" description="Polar residues" evidence="5">
    <location>
        <begin position="1329"/>
        <end position="1356"/>
    </location>
</feature>
<keyword evidence="8" id="KW-1185">Reference proteome</keyword>
<feature type="compositionally biased region" description="Low complexity" evidence="5">
    <location>
        <begin position="1223"/>
        <end position="1238"/>
    </location>
</feature>
<dbReference type="GO" id="GO:0051015">
    <property type="term" value="F:actin filament binding"/>
    <property type="evidence" value="ECO:0007669"/>
    <property type="project" value="TreeGrafter"/>
</dbReference>
<dbReference type="GO" id="GO:0051017">
    <property type="term" value="P:actin filament bundle assembly"/>
    <property type="evidence" value="ECO:0007669"/>
    <property type="project" value="TreeGrafter"/>
</dbReference>
<reference evidence="7 8" key="1">
    <citation type="journal article" date="2020" name="ISME J.">
        <title>Uncovering the hidden diversity of litter-decomposition mechanisms in mushroom-forming fungi.</title>
        <authorList>
            <person name="Floudas D."/>
            <person name="Bentzer J."/>
            <person name="Ahren D."/>
            <person name="Johansson T."/>
            <person name="Persson P."/>
            <person name="Tunlid A."/>
        </authorList>
    </citation>
    <scope>NUCLEOTIDE SEQUENCE [LARGE SCALE GENOMIC DNA]</scope>
    <source>
        <strain evidence="7 8">CBS 406.79</strain>
    </source>
</reference>
<dbReference type="InterPro" id="IPR001680">
    <property type="entry name" value="WD40_rpt"/>
</dbReference>
<dbReference type="InterPro" id="IPR051702">
    <property type="entry name" value="SH3_domain_YSC84-like"/>
</dbReference>
<dbReference type="Gene3D" id="2.30.30.40">
    <property type="entry name" value="SH3 Domains"/>
    <property type="match status" value="1"/>
</dbReference>
<sequence length="1717" mass="183855">MKLNSPLPQSLPKECLKAAKIFQSFVDSGNNGLDGVIPRHVLENAKGFAIFTIFKAGFLFSARAGSGIVIAKLSDGTWSAPSAIGTAGLGVGGQLGAEMTDFLVVLNSRSAIRSFMAAGSLTLGGNASIAVGPLGRNGEASGSLNTSGKVAAMYSYSKTRGLFGGISIEGSVIVERQDANVQAYGNDSVTAKLILAGNVSPPPWATPLIKTLEACTGMPGTRAWINDSRDAGYSFGGMASPGAELPSSKKPRRPSYPPASWGEPKSAGSYFNTAPDNDSQSSLHYGTGAGTGSSSTRPMSMSVPRSDFSDGRVTSTFDTPFKSDYVTEGTLSKKANRMSSYTPSREPSAGDDPFGFGDFSSPSYASPGHGRSVSVASPFSSRATGRQNSLSLNPFSTSAPSSDSITSGMGSMSISSPISKSFTSGQPYIAPKPELRKPLVGIARAIALYNFEGVELGDLSLKKGDVITITQKSDSSEDWWTGTIDDRKGIFPANFVEVVYNSHLNIDVRNFMSGIFNPPLPITSPLDFFYDPRTHGYQGPSRTARLPRACVNGGGSISKSPDGTRCVVAGKESLKIIRVKDVLENNVPEEEDTTQYKNSVVGKGGSRIEASRNLWEVSGLKIECTPTSAAWCRQEYKNKILTSARNGELIMWDINKTGSKYERKSKDHSRSIHALSISPVVSNYCITGSSDGDLRDLREFQKSIMRAAVGLDNGSIYRWDLKMGQRGALDRIPVAHSASVTSLDWCSTSTATSAFGPPTMESVGNGCGWIVSGGLDRCVKVWDLTSVTSSKSSHIPHKPTYTLHPSFQVRRVHWRPSHECEIAIISNGAFASGSNADINNSASVSALHSSVTAIARTPSMRSVHGQSSVLSKIGTGLGLGLDLLGGKDQYGESRNDKKGDVTPTGSSKTSSDHVGDAAEIWDVRRSWIAKWSVQGSAVQGGCTDIAFGDQHTLWAQHGSGAFSQLDLREAIKPIDAIPRVALASEASGSLTFVAGSANRWEIPYDDVRPEAVKQAGRIGVRRKTIGDPAFQNTSQTVGTFTGLESDDLQTFIQLARSYVIEGGDRLHICTTNAQLAFEVGHFEAAQVWSLVATSLADIVPDTPPSHSLPSRNNMPHSSSAPAMLSYSFPPERTSSGGGSGRGSDKAASIYGSQTYPRSLSTSGRKRLTPASSNNTSPRHGLAPLPPLTPITTARPPSYFGRRQSVDSNMGTPPLLPRRPSVYRRPSALHSASPSSSLKHVGEGALDDSDSESSSESGANPEQTDGLFENEEPGVHKSHISPAIAATRTSHPSPLSRLVGQHQWTETEPREEDDDDEASPSPRSTDSETSDGGSRTLARSGTYPNRRSLRRNSTSMSVKRVAKPRSQSATLHTHPSSISKSGSHLSVSSYQKSPLVRQTSQSSMLTVTAGEASYRSDQNVFLALRGEETVQDIRQQTRDKSLVPSEPRKGQADHSKDIVWTWRHGDIVQKEEDKMRSIAWAAAQQKLEDMADDGDVQTCAMLAILVPGELSIGKRRQTMLIEAYVDRLNRLQLFTCASYIRKSVTVEEVRNTSLVETIIYTSCGRCKKAFVSTGNSSAVHGDYSFCANCRTRLPVRGLIFQCSVCGHGGHQLCYRRYYRSRSMVDVPSVHNDHTSQSNQVRGGSEISRSTTSNASIVSTDDESVGTGASTSAQDTASDGDPSEPTSTAKLMGHPCVFPLCGHYCWIASLEEENHLAQA</sequence>
<feature type="compositionally biased region" description="Polar residues" evidence="5">
    <location>
        <begin position="1364"/>
        <end position="1400"/>
    </location>
</feature>
<protein>
    <recommendedName>
        <fullName evidence="6">SH3 domain-containing protein</fullName>
    </recommendedName>
</protein>
<feature type="region of interest" description="Disordered" evidence="5">
    <location>
        <begin position="1102"/>
        <end position="1400"/>
    </location>
</feature>
<feature type="compositionally biased region" description="Polar residues" evidence="5">
    <location>
        <begin position="1150"/>
        <end position="1162"/>
    </location>
</feature>
<dbReference type="InterPro" id="IPR033643">
    <property type="entry name" value="SYLF_SH3YL1-like"/>
</dbReference>
<name>A0A8H5HK00_9AGAR</name>
<feature type="compositionally biased region" description="Polar residues" evidence="5">
    <location>
        <begin position="1633"/>
        <end position="1657"/>
    </location>
</feature>
<comment type="caution">
    <text evidence="7">The sequence shown here is derived from an EMBL/GenBank/DDBJ whole genome shotgun (WGS) entry which is preliminary data.</text>
</comment>
<dbReference type="GO" id="GO:0051666">
    <property type="term" value="P:actin cortical patch localization"/>
    <property type="evidence" value="ECO:0007669"/>
    <property type="project" value="TreeGrafter"/>
</dbReference>
<dbReference type="Pfam" id="PF04366">
    <property type="entry name" value="Ysc84"/>
    <property type="match status" value="1"/>
</dbReference>
<feature type="compositionally biased region" description="Polar residues" evidence="5">
    <location>
        <begin position="374"/>
        <end position="395"/>
    </location>
</feature>
<keyword evidence="2 3" id="KW-0728">SH3 domain</keyword>
<feature type="compositionally biased region" description="Acidic residues" evidence="5">
    <location>
        <begin position="1308"/>
        <end position="1317"/>
    </location>
</feature>
<feature type="compositionally biased region" description="Polar residues" evidence="5">
    <location>
        <begin position="269"/>
        <end position="284"/>
    </location>
</feature>
<dbReference type="InterPro" id="IPR007461">
    <property type="entry name" value="Ysc84_actin-binding"/>
</dbReference>
<dbReference type="PROSITE" id="PS50002">
    <property type="entry name" value="SH3"/>
    <property type="match status" value="1"/>
</dbReference>
<dbReference type="OrthoDB" id="60955at2759"/>
<dbReference type="SUPFAM" id="SSF50978">
    <property type="entry name" value="WD40 repeat-like"/>
    <property type="match status" value="1"/>
</dbReference>
<comment type="similarity">
    <text evidence="1">Belongs to the SH3YL1 family.</text>
</comment>
<dbReference type="CDD" id="cd11525">
    <property type="entry name" value="SYLF_SH3YL1_like"/>
    <property type="match status" value="1"/>
</dbReference>
<dbReference type="GO" id="GO:0035091">
    <property type="term" value="F:phosphatidylinositol binding"/>
    <property type="evidence" value="ECO:0007669"/>
    <property type="project" value="TreeGrafter"/>
</dbReference>
<feature type="domain" description="SH3" evidence="6">
    <location>
        <begin position="440"/>
        <end position="501"/>
    </location>
</feature>
<accession>A0A8H5HK00</accession>
<evidence type="ECO:0000256" key="4">
    <source>
        <dbReference type="PROSITE-ProRule" id="PRU00221"/>
    </source>
</evidence>
<organism evidence="7 8">
    <name type="scientific">Collybiopsis confluens</name>
    <dbReference type="NCBI Taxonomy" id="2823264"/>
    <lineage>
        <taxon>Eukaryota</taxon>
        <taxon>Fungi</taxon>
        <taxon>Dikarya</taxon>
        <taxon>Basidiomycota</taxon>
        <taxon>Agaricomycotina</taxon>
        <taxon>Agaricomycetes</taxon>
        <taxon>Agaricomycetidae</taxon>
        <taxon>Agaricales</taxon>
        <taxon>Marasmiineae</taxon>
        <taxon>Omphalotaceae</taxon>
        <taxon>Collybiopsis</taxon>
    </lineage>
</organism>
<dbReference type="GO" id="GO:0030479">
    <property type="term" value="C:actin cortical patch"/>
    <property type="evidence" value="ECO:0007669"/>
    <property type="project" value="TreeGrafter"/>
</dbReference>
<evidence type="ECO:0000256" key="1">
    <source>
        <dbReference type="ARBA" id="ARBA00007761"/>
    </source>
</evidence>
<dbReference type="Proteomes" id="UP000518752">
    <property type="component" value="Unassembled WGS sequence"/>
</dbReference>
<feature type="compositionally biased region" description="Polar residues" evidence="5">
    <location>
        <begin position="1104"/>
        <end position="1120"/>
    </location>
</feature>
<dbReference type="SUPFAM" id="SSF50044">
    <property type="entry name" value="SH3-domain"/>
    <property type="match status" value="1"/>
</dbReference>
<feature type="compositionally biased region" description="Basic and acidic residues" evidence="5">
    <location>
        <begin position="1434"/>
        <end position="1453"/>
    </location>
</feature>
<dbReference type="FunFam" id="2.30.30.40:FF:000100">
    <property type="entry name" value="SH3 domain-containing YSC84-like protein 1"/>
    <property type="match status" value="1"/>
</dbReference>
<evidence type="ECO:0000256" key="2">
    <source>
        <dbReference type="ARBA" id="ARBA00022443"/>
    </source>
</evidence>
<feature type="region of interest" description="Disordered" evidence="5">
    <location>
        <begin position="335"/>
        <end position="412"/>
    </location>
</feature>
<evidence type="ECO:0000259" key="6">
    <source>
        <dbReference type="PROSITE" id="PS50002"/>
    </source>
</evidence>
<dbReference type="PROSITE" id="PS50082">
    <property type="entry name" value="WD_REPEATS_2"/>
    <property type="match status" value="1"/>
</dbReference>
<feature type="region of interest" description="Disordered" evidence="5">
    <location>
        <begin position="236"/>
        <end position="322"/>
    </location>
</feature>
<gene>
    <name evidence="7" type="ORF">D9757_006263</name>
</gene>